<evidence type="ECO:0000259" key="1">
    <source>
        <dbReference type="PROSITE" id="PS51186"/>
    </source>
</evidence>
<dbReference type="InterPro" id="IPR016181">
    <property type="entry name" value="Acyl_CoA_acyltransferase"/>
</dbReference>
<name>A0ABN5H0P8_9FIRM</name>
<evidence type="ECO:0000313" key="2">
    <source>
        <dbReference type="EMBL" id="AUW94243.1"/>
    </source>
</evidence>
<proteinExistence type="predicted"/>
<dbReference type="InterPro" id="IPR000182">
    <property type="entry name" value="GNAT_dom"/>
</dbReference>
<dbReference type="Proteomes" id="UP000325292">
    <property type="component" value="Chromosome"/>
</dbReference>
<dbReference type="Pfam" id="PF00583">
    <property type="entry name" value="Acetyltransf_1"/>
    <property type="match status" value="1"/>
</dbReference>
<dbReference type="CDD" id="cd04301">
    <property type="entry name" value="NAT_SF"/>
    <property type="match status" value="1"/>
</dbReference>
<evidence type="ECO:0000313" key="3">
    <source>
        <dbReference type="Proteomes" id="UP000325292"/>
    </source>
</evidence>
<keyword evidence="3" id="KW-1185">Reference proteome</keyword>
<protein>
    <recommendedName>
        <fullName evidence="1">N-acetyltransferase domain-containing protein</fullName>
    </recommendedName>
</protein>
<reference evidence="2 3" key="1">
    <citation type="journal article" date="2019" name="Sci. Rep.">
        <title>Sulfobacillus thermotolerans: new insights into resistance and metabolic capacities of acidophilic chemolithotrophs.</title>
        <authorList>
            <person name="Panyushkina A.E."/>
            <person name="Babenko V.V."/>
            <person name="Nikitina A.S."/>
            <person name="Selezneva O.V."/>
            <person name="Tsaplina I.A."/>
            <person name="Letarova M.A."/>
            <person name="Kostryukova E.S."/>
            <person name="Letarov A.V."/>
        </authorList>
    </citation>
    <scope>NUCLEOTIDE SEQUENCE [LARGE SCALE GENOMIC DNA]</scope>
    <source>
        <strain evidence="2 3">Kr1</strain>
    </source>
</reference>
<gene>
    <name evidence="2" type="ORF">BXT84_10030</name>
</gene>
<dbReference type="PROSITE" id="PS51186">
    <property type="entry name" value="GNAT"/>
    <property type="match status" value="1"/>
</dbReference>
<dbReference type="EMBL" id="CP019454">
    <property type="protein sequence ID" value="AUW94243.1"/>
    <property type="molecule type" value="Genomic_DNA"/>
</dbReference>
<sequence>MRTKMKMMLVKQGVAFSGEVVLKNIQQNDVLRLGKLFYEAYYDTIDYEGETPEQAVQEINDTINGKYGPFINDCSFVAEVRGRPVSFSLVTMWQGRPLLAYTATHPQYLNQGLSTNLIKNSINALLMRGHEDLYLFVTVGNEPARHVYEKLGFIPIT</sequence>
<dbReference type="Gene3D" id="3.40.630.30">
    <property type="match status" value="1"/>
</dbReference>
<organism evidence="2 3">
    <name type="scientific">Sulfobacillus thermotolerans</name>
    <dbReference type="NCBI Taxonomy" id="338644"/>
    <lineage>
        <taxon>Bacteria</taxon>
        <taxon>Bacillati</taxon>
        <taxon>Bacillota</taxon>
        <taxon>Clostridia</taxon>
        <taxon>Eubacteriales</taxon>
        <taxon>Clostridiales Family XVII. Incertae Sedis</taxon>
        <taxon>Sulfobacillus</taxon>
    </lineage>
</organism>
<accession>A0ABN5H0P8</accession>
<dbReference type="SUPFAM" id="SSF55729">
    <property type="entry name" value="Acyl-CoA N-acyltransferases (Nat)"/>
    <property type="match status" value="1"/>
</dbReference>
<feature type="domain" description="N-acetyltransferase" evidence="1">
    <location>
        <begin position="20"/>
        <end position="157"/>
    </location>
</feature>